<feature type="compositionally biased region" description="Polar residues" evidence="1">
    <location>
        <begin position="1"/>
        <end position="19"/>
    </location>
</feature>
<organism evidence="2">
    <name type="scientific">Arthrobacter sp. K5</name>
    <dbReference type="NCBI Taxonomy" id="2839623"/>
    <lineage>
        <taxon>Bacteria</taxon>
        <taxon>Bacillati</taxon>
        <taxon>Actinomycetota</taxon>
        <taxon>Actinomycetes</taxon>
        <taxon>Micrococcales</taxon>
        <taxon>Micrococcaceae</taxon>
        <taxon>Arthrobacter</taxon>
    </lineage>
</organism>
<proteinExistence type="predicted"/>
<feature type="compositionally biased region" description="Acidic residues" evidence="1">
    <location>
        <begin position="67"/>
        <end position="76"/>
    </location>
</feature>
<dbReference type="EMBL" id="CP159279">
    <property type="protein sequence ID" value="XCH09620.1"/>
    <property type="molecule type" value="Genomic_DNA"/>
</dbReference>
<gene>
    <name evidence="2" type="ORF">ABRP34_12190</name>
</gene>
<evidence type="ECO:0000313" key="2">
    <source>
        <dbReference type="EMBL" id="XCH09620.1"/>
    </source>
</evidence>
<feature type="compositionally biased region" description="Acidic residues" evidence="1">
    <location>
        <begin position="90"/>
        <end position="99"/>
    </location>
</feature>
<dbReference type="AlphaFoldDB" id="A0AAU8EJ77"/>
<name>A0AAU8EJ77_9MICC</name>
<accession>A0AAU8EJ77</accession>
<protein>
    <submittedName>
        <fullName evidence="2">Uncharacterized protein</fullName>
    </submittedName>
</protein>
<dbReference type="RefSeq" id="WP_353710389.1">
    <property type="nucleotide sequence ID" value="NZ_CP159279.1"/>
</dbReference>
<feature type="region of interest" description="Disordered" evidence="1">
    <location>
        <begin position="1"/>
        <end position="140"/>
    </location>
</feature>
<evidence type="ECO:0000256" key="1">
    <source>
        <dbReference type="SAM" id="MobiDB-lite"/>
    </source>
</evidence>
<feature type="compositionally biased region" description="Low complexity" evidence="1">
    <location>
        <begin position="100"/>
        <end position="114"/>
    </location>
</feature>
<sequence>MTENSESGDAGRTHNSSRNPALEGGGGQYVEGDYGDAGVAGQESAAEPKGEYPAGDYGDAGTVEPSAEVEEGEYPEGDYGRAGTVGQELPGEEEGEYPEGDYGAAGTAPEGGAAEDLKDELIGGQVNAPRNDDGGTSSGG</sequence>
<reference evidence="2" key="1">
    <citation type="submission" date="2024-06" db="EMBL/GenBank/DDBJ databases">
        <title>Biodegradation of dimethachlon by Arthrobacter sp. K5: mechanistic insights and ecological implications.</title>
        <authorList>
            <person name="Hu S."/>
            <person name="Lu P."/>
        </authorList>
    </citation>
    <scope>NUCLEOTIDE SEQUENCE</scope>
    <source>
        <strain evidence="2">K5</strain>
    </source>
</reference>